<dbReference type="EMBL" id="VICB01000013">
    <property type="protein sequence ID" value="TQD42700.1"/>
    <property type="molecule type" value="Genomic_DNA"/>
</dbReference>
<gene>
    <name evidence="1" type="ORF">FK256_08650</name>
</gene>
<organism evidence="1 2">
    <name type="scientific">Actinomyces johnsonii</name>
    <dbReference type="NCBI Taxonomy" id="544581"/>
    <lineage>
        <taxon>Bacteria</taxon>
        <taxon>Bacillati</taxon>
        <taxon>Actinomycetota</taxon>
        <taxon>Actinomycetes</taxon>
        <taxon>Actinomycetales</taxon>
        <taxon>Actinomycetaceae</taxon>
        <taxon>Actinomyces</taxon>
    </lineage>
</organism>
<evidence type="ECO:0000313" key="2">
    <source>
        <dbReference type="Proteomes" id="UP000319010"/>
    </source>
</evidence>
<dbReference type="Proteomes" id="UP000319010">
    <property type="component" value="Unassembled WGS sequence"/>
</dbReference>
<dbReference type="AlphaFoldDB" id="A0A507ZY89"/>
<accession>A0A507ZY89</accession>
<sequence length="265" mass="30201">MTLKGDDNYLYTVDMRPAQYWDISSWSEQSVKTRDRLPSYCRNWSVMGRLRERHRLNDDATSLHGPRWETIVALAFITQPADALELLEHNGEVLNLRSGSRWDLFFPGYFQTSLTNESIFLPGCMPVGHGFLSNWYFNAKDFDRMCKQVETMSQGRFIYDGRPTIMVVRATYDDSGEPSIDWNSIAFGPLSDRWHGVKTLSLNEVVYRISVDLERGSEAPEWGIAELLDYDRHSNPPVRSATTDTAIAVAGGTLATWLGRMLGMN</sequence>
<reference evidence="1 2" key="1">
    <citation type="submission" date="2019-06" db="EMBL/GenBank/DDBJ databases">
        <title>Draft genome sequence of Actinomyces johnsonii CCUG 34287T.</title>
        <authorList>
            <person name="Salva-Serra F."/>
            <person name="Cardew S."/>
            <person name="Moore E."/>
        </authorList>
    </citation>
    <scope>NUCLEOTIDE SEQUENCE [LARGE SCALE GENOMIC DNA]</scope>
    <source>
        <strain evidence="1 2">CCUG 34287</strain>
    </source>
</reference>
<comment type="caution">
    <text evidence="1">The sequence shown here is derived from an EMBL/GenBank/DDBJ whole genome shotgun (WGS) entry which is preliminary data.</text>
</comment>
<name>A0A507ZY89_9ACTO</name>
<proteinExistence type="predicted"/>
<protein>
    <submittedName>
        <fullName evidence="1">Uncharacterized protein</fullName>
    </submittedName>
</protein>
<evidence type="ECO:0000313" key="1">
    <source>
        <dbReference type="EMBL" id="TQD42700.1"/>
    </source>
</evidence>
<dbReference type="RefSeq" id="WP_141424480.1">
    <property type="nucleotide sequence ID" value="NZ_JASPFB010000008.1"/>
</dbReference>